<accession>A0A7K3TK27</accession>
<evidence type="ECO:0000313" key="2">
    <source>
        <dbReference type="EMBL" id="NEG79392.1"/>
    </source>
</evidence>
<organism evidence="2 3">
    <name type="scientific">Bifidobacterium avesanii</name>
    <dbReference type="NCBI Taxonomy" id="1798157"/>
    <lineage>
        <taxon>Bacteria</taxon>
        <taxon>Bacillati</taxon>
        <taxon>Actinomycetota</taxon>
        <taxon>Actinomycetes</taxon>
        <taxon>Bifidobacteriales</taxon>
        <taxon>Bifidobacteriaceae</taxon>
        <taxon>Bifidobacterium</taxon>
    </lineage>
</organism>
<keyword evidence="3" id="KW-1185">Reference proteome</keyword>
<dbReference type="InterPro" id="IPR002560">
    <property type="entry name" value="Transposase_DDE"/>
</dbReference>
<comment type="caution">
    <text evidence="2">The sequence shown here is derived from an EMBL/GenBank/DDBJ whole genome shotgun (WGS) entry which is preliminary data.</text>
</comment>
<dbReference type="Pfam" id="PF01610">
    <property type="entry name" value="DDE_Tnp_ISL3"/>
    <property type="match status" value="1"/>
</dbReference>
<proteinExistence type="predicted"/>
<protein>
    <submittedName>
        <fullName evidence="2">ISL3 family transposase</fullName>
    </submittedName>
</protein>
<feature type="non-terminal residue" evidence="2">
    <location>
        <position position="1"/>
    </location>
</feature>
<reference evidence="2 3" key="1">
    <citation type="submission" date="2019-10" db="EMBL/GenBank/DDBJ databases">
        <title>Bifidobacterium from non-human primates.</title>
        <authorList>
            <person name="Modesto M."/>
        </authorList>
    </citation>
    <scope>NUCLEOTIDE SEQUENCE [LARGE SCALE GENOMIC DNA]</scope>
    <source>
        <strain evidence="2 3">TREC</strain>
    </source>
</reference>
<dbReference type="RefSeq" id="WP_163201169.1">
    <property type="nucleotide sequence ID" value="NZ_WHZY01000038.1"/>
</dbReference>
<dbReference type="EMBL" id="WHZY01000038">
    <property type="protein sequence ID" value="NEG79392.1"/>
    <property type="molecule type" value="Genomic_DNA"/>
</dbReference>
<name>A0A7K3TK27_9BIFI</name>
<gene>
    <name evidence="2" type="ORF">GFD22_10550</name>
</gene>
<sequence>DHPHGANGPTEAVNGRLETLRGIALGFRNLDNYITRSLLHTGGFKHAIQTHL</sequence>
<dbReference type="Proteomes" id="UP000469763">
    <property type="component" value="Unassembled WGS sequence"/>
</dbReference>
<feature type="domain" description="Transposase IS204/IS1001/IS1096/IS1165 DDE" evidence="1">
    <location>
        <begin position="6"/>
        <end position="36"/>
    </location>
</feature>
<evidence type="ECO:0000259" key="1">
    <source>
        <dbReference type="Pfam" id="PF01610"/>
    </source>
</evidence>
<evidence type="ECO:0000313" key="3">
    <source>
        <dbReference type="Proteomes" id="UP000469763"/>
    </source>
</evidence>
<dbReference type="AlphaFoldDB" id="A0A7K3TK27"/>